<dbReference type="Pfam" id="PF02729">
    <property type="entry name" value="OTCace_N"/>
    <property type="match status" value="1"/>
</dbReference>
<evidence type="ECO:0000313" key="7">
    <source>
        <dbReference type="Proteomes" id="UP000290567"/>
    </source>
</evidence>
<accession>A0A4P5PAF6</accession>
<dbReference type="Proteomes" id="UP000290567">
    <property type="component" value="Unassembled WGS sequence"/>
</dbReference>
<dbReference type="PROSITE" id="PS00097">
    <property type="entry name" value="CARBAMOYLTRANSFERASE"/>
    <property type="match status" value="1"/>
</dbReference>
<dbReference type="Gene3D" id="3.40.50.1370">
    <property type="entry name" value="Aspartate/ornithine carbamoyltransferase"/>
    <property type="match status" value="2"/>
</dbReference>
<comment type="caution">
    <text evidence="6">The sequence shown here is derived from an EMBL/GenBank/DDBJ whole genome shotgun (WGS) entry which is preliminary data.</text>
</comment>
<dbReference type="EMBL" id="BJCC01000025">
    <property type="protein sequence ID" value="GCF94940.1"/>
    <property type="molecule type" value="Genomic_DNA"/>
</dbReference>
<protein>
    <recommendedName>
        <fullName evidence="2">Ornithine carbamoyltransferase</fullName>
        <ecNumber evidence="2">2.1.3.3</ecNumber>
    </recommendedName>
</protein>
<dbReference type="OrthoDB" id="9802587at2"/>
<dbReference type="FunFam" id="3.40.50.1370:FF:000008">
    <property type="entry name" value="Ornithine carbamoyltransferase"/>
    <property type="match status" value="1"/>
</dbReference>
<feature type="domain" description="Aspartate/ornithine carbamoyltransferase carbamoyl-P binding" evidence="5">
    <location>
        <begin position="12"/>
        <end position="152"/>
    </location>
</feature>
<evidence type="ECO:0000256" key="2">
    <source>
        <dbReference type="NCBIfam" id="TIGR00658"/>
    </source>
</evidence>
<dbReference type="PRINTS" id="PR00100">
    <property type="entry name" value="AOTCASE"/>
</dbReference>
<comment type="similarity">
    <text evidence="3">Belongs to the aspartate/ornithine carbamoyltransferase superfamily.</text>
</comment>
<evidence type="ECO:0000256" key="3">
    <source>
        <dbReference type="RuleBase" id="RU003634"/>
    </source>
</evidence>
<evidence type="ECO:0000313" key="6">
    <source>
        <dbReference type="EMBL" id="GCF94940.1"/>
    </source>
</evidence>
<feature type="domain" description="Aspartate/ornithine carbamoyltransferase Asp/Orn-binding" evidence="4">
    <location>
        <begin position="162"/>
        <end position="320"/>
    </location>
</feature>
<dbReference type="GO" id="GO:0016597">
    <property type="term" value="F:amino acid binding"/>
    <property type="evidence" value="ECO:0007669"/>
    <property type="project" value="InterPro"/>
</dbReference>
<dbReference type="PRINTS" id="PR00102">
    <property type="entry name" value="OTCASE"/>
</dbReference>
<dbReference type="GO" id="GO:0042450">
    <property type="term" value="P:L-arginine biosynthetic process via ornithine"/>
    <property type="evidence" value="ECO:0007669"/>
    <property type="project" value="UniProtKB-UniRule"/>
</dbReference>
<name>A0A4P5PAF6_9ENTE</name>
<dbReference type="InterPro" id="IPR006130">
    <property type="entry name" value="Asp/Orn_carbamoylTrfase"/>
</dbReference>
<evidence type="ECO:0000256" key="1">
    <source>
        <dbReference type="ARBA" id="ARBA00022679"/>
    </source>
</evidence>
<reference evidence="7" key="1">
    <citation type="submission" date="2019-02" db="EMBL/GenBank/DDBJ databases">
        <title>Draft genome sequence of Enterococcus sp. Gos25-1.</title>
        <authorList>
            <person name="Tanaka N."/>
            <person name="Shiwa Y."/>
            <person name="Fujita N."/>
        </authorList>
    </citation>
    <scope>NUCLEOTIDE SEQUENCE [LARGE SCALE GENOMIC DNA]</scope>
    <source>
        <strain evidence="7">Gos25-1</strain>
    </source>
</reference>
<dbReference type="InterPro" id="IPR002292">
    <property type="entry name" value="Orn/put_carbamltrans"/>
</dbReference>
<proteinExistence type="inferred from homology"/>
<organism evidence="6 7">
    <name type="scientific">Enterococcus florum</name>
    <dbReference type="NCBI Taxonomy" id="2480627"/>
    <lineage>
        <taxon>Bacteria</taxon>
        <taxon>Bacillati</taxon>
        <taxon>Bacillota</taxon>
        <taxon>Bacilli</taxon>
        <taxon>Lactobacillales</taxon>
        <taxon>Enterococcaceae</taxon>
        <taxon>Enterococcus</taxon>
    </lineage>
</organism>
<dbReference type="PANTHER" id="PTHR45753">
    <property type="entry name" value="ORNITHINE CARBAMOYLTRANSFERASE, MITOCHONDRIAL"/>
    <property type="match status" value="1"/>
</dbReference>
<evidence type="ECO:0000259" key="5">
    <source>
        <dbReference type="Pfam" id="PF02729"/>
    </source>
</evidence>
<dbReference type="AlphaFoldDB" id="A0A4P5PAF6"/>
<keyword evidence="1 3" id="KW-0808">Transferase</keyword>
<dbReference type="InterPro" id="IPR036901">
    <property type="entry name" value="Asp/Orn_carbamoylTrfase_sf"/>
</dbReference>
<dbReference type="NCBIfam" id="NF001986">
    <property type="entry name" value="PRK00779.1"/>
    <property type="match status" value="1"/>
</dbReference>
<dbReference type="GO" id="GO:0004585">
    <property type="term" value="F:ornithine carbamoyltransferase activity"/>
    <property type="evidence" value="ECO:0007669"/>
    <property type="project" value="UniProtKB-UniRule"/>
</dbReference>
<gene>
    <name evidence="6" type="primary">ptcA_2</name>
    <name evidence="6" type="ORF">NRIC_28310</name>
</gene>
<dbReference type="Pfam" id="PF00185">
    <property type="entry name" value="OTCace"/>
    <property type="match status" value="1"/>
</dbReference>
<sequence>MKLSHNKNYPTKHFLDNYDLSQSEIRDILSTIVQLKEAAYQNAVPQLLKGATLAMIFEEPSTRTRVSFETAMAELGGHALYLKPGEIHFGSHEAIKDTAQVLSSMCDGIMLRTEDHELVLKLAENASVPVFNAMTYYIHPTQGLADVLTMMEHLPPGKALEDINIVFVGDSGENGIMAMEHAHLSASLGLNYTIASPKKYSISQAEIDKVEAKMAQTGGTLTVTENVEEAVKNADFIIPDVWYYYGYEDEKEERTAAFYPRYQLNMEMLEMAPDHCKAMHCLPANREVEITSEVLDHPTRSVVFQEAENRLHVQRGLLAWYLYPRLKRADDQTKAYYEGKMRAFLDQKLN</sequence>
<dbReference type="GO" id="GO:0019240">
    <property type="term" value="P:citrulline biosynthetic process"/>
    <property type="evidence" value="ECO:0007669"/>
    <property type="project" value="TreeGrafter"/>
</dbReference>
<dbReference type="EC" id="2.1.3.3" evidence="2"/>
<dbReference type="NCBIfam" id="TIGR00658">
    <property type="entry name" value="orni_carb_tr"/>
    <property type="match status" value="1"/>
</dbReference>
<dbReference type="RefSeq" id="WP_146623345.1">
    <property type="nucleotide sequence ID" value="NZ_BJCC01000025.1"/>
</dbReference>
<keyword evidence="7" id="KW-1185">Reference proteome</keyword>
<dbReference type="PANTHER" id="PTHR45753:SF3">
    <property type="entry name" value="ORNITHINE TRANSCARBAMYLASE, MITOCHONDRIAL"/>
    <property type="match status" value="1"/>
</dbReference>
<dbReference type="InterPro" id="IPR006131">
    <property type="entry name" value="Asp_carbamoyltransf_Asp/Orn-bd"/>
</dbReference>
<dbReference type="InterPro" id="IPR006132">
    <property type="entry name" value="Asp/Orn_carbamoyltranf_P-bd"/>
</dbReference>
<evidence type="ECO:0000259" key="4">
    <source>
        <dbReference type="Pfam" id="PF00185"/>
    </source>
</evidence>
<dbReference type="SUPFAM" id="SSF53671">
    <property type="entry name" value="Aspartate/ornithine carbamoyltransferase"/>
    <property type="match status" value="1"/>
</dbReference>